<comment type="similarity">
    <text evidence="1 8">Belongs to the class-II aminoacyl-tRNA synthetase family.</text>
</comment>
<evidence type="ECO:0000259" key="9">
    <source>
        <dbReference type="PROSITE" id="PS50862"/>
    </source>
</evidence>
<dbReference type="InterPro" id="IPR004364">
    <property type="entry name" value="Aa-tRNA-synt_II"/>
</dbReference>
<dbReference type="PRINTS" id="PR01042">
    <property type="entry name" value="TRNASYNTHASP"/>
</dbReference>
<keyword evidence="7 8" id="KW-0030">Aminoacyl-tRNA synthetase</keyword>
<proteinExistence type="inferred from homology"/>
<dbReference type="PANTHER" id="PTHR22594:SF34">
    <property type="entry name" value="ASPARAGINE--TRNA LIGASE, MITOCHONDRIAL-RELATED"/>
    <property type="match status" value="1"/>
</dbReference>
<dbReference type="InterPro" id="IPR002312">
    <property type="entry name" value="Asp/Asn-tRNA-synth_IIb"/>
</dbReference>
<sequence>MEIKELISKYKDIENQTIELEGFAKTNRFNGTIGFISLNDGTCFESVQIVYKKDKIVNIEEIAQARVWSAIKVVGEVILTPQAQQPFEIVAKEIKLLKQSDEDYPLQNKKHGLEFLRDVAHLRPRTKLFSAVMRARSELAYAIHEFFHQNGYVWTASPIITSNDGEGAGETFFVTTDDKEDFFGRKACLSVTGQLQGEAYAQAFKKIYTFGPTFRAEKSHTARHAAEFWMIEPEIAFCDLPNLMEIAEAMIKHVVGHYKKVCQSEIEFFGNEIDSEIPKRIDYLLNNKFAKLSYKEGIEILSKAVADGHVFEDNNIHFGMDLGSEHERYLCEKVINGPVFLYNYPKDIKAFYMKQNDDSITVAASDLLVPGIGELIGGSQREDSYEKLLNRCEELKMDIEPLKWYLDLRKYGYFMSSGFGLGFERLVMYLTGVNNIRDAIPFPRTHGLLNF</sequence>
<evidence type="ECO:0000256" key="5">
    <source>
        <dbReference type="ARBA" id="ARBA00022840"/>
    </source>
</evidence>
<dbReference type="PANTHER" id="PTHR22594">
    <property type="entry name" value="ASPARTYL/LYSYL-TRNA SYNTHETASE"/>
    <property type="match status" value="1"/>
</dbReference>
<comment type="catalytic activity">
    <reaction evidence="8">
        <text>tRNA(Asn) + L-asparagine + ATP = L-asparaginyl-tRNA(Asn) + AMP + diphosphate + H(+)</text>
        <dbReference type="Rhea" id="RHEA:11180"/>
        <dbReference type="Rhea" id="RHEA-COMP:9659"/>
        <dbReference type="Rhea" id="RHEA-COMP:9674"/>
        <dbReference type="ChEBI" id="CHEBI:15378"/>
        <dbReference type="ChEBI" id="CHEBI:30616"/>
        <dbReference type="ChEBI" id="CHEBI:33019"/>
        <dbReference type="ChEBI" id="CHEBI:58048"/>
        <dbReference type="ChEBI" id="CHEBI:78442"/>
        <dbReference type="ChEBI" id="CHEBI:78515"/>
        <dbReference type="ChEBI" id="CHEBI:456215"/>
        <dbReference type="EC" id="6.1.1.22"/>
    </reaction>
</comment>
<reference evidence="10" key="2">
    <citation type="submission" date="2021-04" db="EMBL/GenBank/DDBJ databases">
        <authorList>
            <person name="Gilroy R."/>
        </authorList>
    </citation>
    <scope>NUCLEOTIDE SEQUENCE</scope>
    <source>
        <strain evidence="10">A5-1222</strain>
    </source>
</reference>
<comment type="subcellular location">
    <subcellularLocation>
        <location evidence="8">Cytoplasm</location>
    </subcellularLocation>
</comment>
<dbReference type="SUPFAM" id="SSF50249">
    <property type="entry name" value="Nucleic acid-binding proteins"/>
    <property type="match status" value="1"/>
</dbReference>
<evidence type="ECO:0000313" key="10">
    <source>
        <dbReference type="EMBL" id="MBU3830751.1"/>
    </source>
</evidence>
<dbReference type="FunFam" id="3.30.930.10:FF:000016">
    <property type="entry name" value="Asparagine--tRNA ligase"/>
    <property type="match status" value="1"/>
</dbReference>
<gene>
    <name evidence="8 10" type="primary">asnS</name>
    <name evidence="10" type="ORF">H9897_01150</name>
</gene>
<comment type="subunit">
    <text evidence="8">Homodimer.</text>
</comment>
<dbReference type="Gene3D" id="2.40.50.140">
    <property type="entry name" value="Nucleic acid-binding proteins"/>
    <property type="match status" value="1"/>
</dbReference>
<evidence type="ECO:0000313" key="11">
    <source>
        <dbReference type="Proteomes" id="UP000824247"/>
    </source>
</evidence>
<evidence type="ECO:0000256" key="8">
    <source>
        <dbReference type="HAMAP-Rule" id="MF_00534"/>
    </source>
</evidence>
<dbReference type="InterPro" id="IPR006195">
    <property type="entry name" value="aa-tRNA-synth_II"/>
</dbReference>
<keyword evidence="3 8" id="KW-0436">Ligase</keyword>
<evidence type="ECO:0000256" key="2">
    <source>
        <dbReference type="ARBA" id="ARBA00022490"/>
    </source>
</evidence>
<evidence type="ECO:0000256" key="6">
    <source>
        <dbReference type="ARBA" id="ARBA00022917"/>
    </source>
</evidence>
<dbReference type="NCBIfam" id="TIGR00457">
    <property type="entry name" value="asnS"/>
    <property type="match status" value="1"/>
</dbReference>
<organism evidence="10 11">
    <name type="scientific">Candidatus Ureaplasma intestinipullorum</name>
    <dbReference type="NCBI Taxonomy" id="2838770"/>
    <lineage>
        <taxon>Bacteria</taxon>
        <taxon>Bacillati</taxon>
        <taxon>Mycoplasmatota</taxon>
        <taxon>Mycoplasmoidales</taxon>
        <taxon>Mycoplasmoidaceae</taxon>
        <taxon>Ureaplasma</taxon>
    </lineage>
</organism>
<dbReference type="Gene3D" id="3.30.930.10">
    <property type="entry name" value="Bira Bifunctional Protein, Domain 2"/>
    <property type="match status" value="1"/>
</dbReference>
<keyword evidence="5 8" id="KW-0067">ATP-binding</keyword>
<dbReference type="Pfam" id="PF00152">
    <property type="entry name" value="tRNA-synt_2"/>
    <property type="match status" value="1"/>
</dbReference>
<dbReference type="InterPro" id="IPR045864">
    <property type="entry name" value="aa-tRNA-synth_II/BPL/LPL"/>
</dbReference>
<dbReference type="HAMAP" id="MF_00534">
    <property type="entry name" value="Asn_tRNA_synth"/>
    <property type="match status" value="1"/>
</dbReference>
<reference evidence="10" key="1">
    <citation type="journal article" date="2021" name="PeerJ">
        <title>Extensive microbial diversity within the chicken gut microbiome revealed by metagenomics and culture.</title>
        <authorList>
            <person name="Gilroy R."/>
            <person name="Ravi A."/>
            <person name="Getino M."/>
            <person name="Pursley I."/>
            <person name="Horton D.L."/>
            <person name="Alikhan N.F."/>
            <person name="Baker D."/>
            <person name="Gharbi K."/>
            <person name="Hall N."/>
            <person name="Watson M."/>
            <person name="Adriaenssens E.M."/>
            <person name="Foster-Nyarko E."/>
            <person name="Jarju S."/>
            <person name="Secka A."/>
            <person name="Antonio M."/>
            <person name="Oren A."/>
            <person name="Chaudhuri R.R."/>
            <person name="La Ragione R."/>
            <person name="Hildebrand F."/>
            <person name="Pallen M.J."/>
        </authorList>
    </citation>
    <scope>NUCLEOTIDE SEQUENCE</scope>
    <source>
        <strain evidence="10">A5-1222</strain>
    </source>
</reference>
<dbReference type="NCBIfam" id="NF003037">
    <property type="entry name" value="PRK03932.1"/>
    <property type="match status" value="1"/>
</dbReference>
<keyword evidence="2 8" id="KW-0963">Cytoplasm</keyword>
<evidence type="ECO:0000256" key="1">
    <source>
        <dbReference type="ARBA" id="ARBA00008226"/>
    </source>
</evidence>
<keyword evidence="4 8" id="KW-0547">Nucleotide-binding</keyword>
<dbReference type="SUPFAM" id="SSF55681">
    <property type="entry name" value="Class II aaRS and biotin synthetases"/>
    <property type="match status" value="1"/>
</dbReference>
<dbReference type="EMBL" id="JAHLFM010000017">
    <property type="protein sequence ID" value="MBU3830751.1"/>
    <property type="molecule type" value="Genomic_DNA"/>
</dbReference>
<evidence type="ECO:0000256" key="3">
    <source>
        <dbReference type="ARBA" id="ARBA00022598"/>
    </source>
</evidence>
<evidence type="ECO:0000256" key="4">
    <source>
        <dbReference type="ARBA" id="ARBA00022741"/>
    </source>
</evidence>
<accession>A0A9E2NVX5</accession>
<feature type="domain" description="Aminoacyl-transfer RNA synthetases class-II family profile" evidence="9">
    <location>
        <begin position="133"/>
        <end position="441"/>
    </location>
</feature>
<dbReference type="AlphaFoldDB" id="A0A9E2NVX5"/>
<dbReference type="Proteomes" id="UP000824247">
    <property type="component" value="Unassembled WGS sequence"/>
</dbReference>
<dbReference type="InterPro" id="IPR004522">
    <property type="entry name" value="Asn-tRNA-ligase"/>
</dbReference>
<dbReference type="InterPro" id="IPR012340">
    <property type="entry name" value="NA-bd_OB-fold"/>
</dbReference>
<comment type="caution">
    <text evidence="10">The sequence shown here is derived from an EMBL/GenBank/DDBJ whole genome shotgun (WGS) entry which is preliminary data.</text>
</comment>
<dbReference type="CDD" id="cd04318">
    <property type="entry name" value="EcAsnRS_like_N"/>
    <property type="match status" value="1"/>
</dbReference>
<dbReference type="CDD" id="cd00776">
    <property type="entry name" value="AsxRS_core"/>
    <property type="match status" value="1"/>
</dbReference>
<keyword evidence="6 8" id="KW-0648">Protein biosynthesis</keyword>
<dbReference type="GO" id="GO:0005524">
    <property type="term" value="F:ATP binding"/>
    <property type="evidence" value="ECO:0007669"/>
    <property type="project" value="UniProtKB-UniRule"/>
</dbReference>
<dbReference type="EC" id="6.1.1.22" evidence="8"/>
<dbReference type="PROSITE" id="PS50862">
    <property type="entry name" value="AA_TRNA_LIGASE_II"/>
    <property type="match status" value="1"/>
</dbReference>
<dbReference type="GO" id="GO:0005737">
    <property type="term" value="C:cytoplasm"/>
    <property type="evidence" value="ECO:0007669"/>
    <property type="project" value="UniProtKB-SubCell"/>
</dbReference>
<evidence type="ECO:0000256" key="7">
    <source>
        <dbReference type="ARBA" id="ARBA00023146"/>
    </source>
</evidence>
<dbReference type="GO" id="GO:0004816">
    <property type="term" value="F:asparagine-tRNA ligase activity"/>
    <property type="evidence" value="ECO:0007669"/>
    <property type="project" value="UniProtKB-UniRule"/>
</dbReference>
<protein>
    <recommendedName>
        <fullName evidence="8">Asparagine--tRNA ligase</fullName>
        <ecNumber evidence="8">6.1.1.22</ecNumber>
    </recommendedName>
    <alternativeName>
        <fullName evidence="8">Asparaginyl-tRNA synthetase</fullName>
        <shortName evidence="8">AsnRS</shortName>
    </alternativeName>
</protein>
<name>A0A9E2NVX5_9BACT</name>
<dbReference type="GO" id="GO:0006421">
    <property type="term" value="P:asparaginyl-tRNA aminoacylation"/>
    <property type="evidence" value="ECO:0007669"/>
    <property type="project" value="UniProtKB-UniRule"/>
</dbReference>